<dbReference type="EMBL" id="JAIWYP010000007">
    <property type="protein sequence ID" value="KAH3803291.1"/>
    <property type="molecule type" value="Genomic_DNA"/>
</dbReference>
<proteinExistence type="predicted"/>
<gene>
    <name evidence="1" type="ORF">DPMN_156994</name>
</gene>
<comment type="caution">
    <text evidence="1">The sequence shown here is derived from an EMBL/GenBank/DDBJ whole genome shotgun (WGS) entry which is preliminary data.</text>
</comment>
<organism evidence="1 2">
    <name type="scientific">Dreissena polymorpha</name>
    <name type="common">Zebra mussel</name>
    <name type="synonym">Mytilus polymorpha</name>
    <dbReference type="NCBI Taxonomy" id="45954"/>
    <lineage>
        <taxon>Eukaryota</taxon>
        <taxon>Metazoa</taxon>
        <taxon>Spiralia</taxon>
        <taxon>Lophotrochozoa</taxon>
        <taxon>Mollusca</taxon>
        <taxon>Bivalvia</taxon>
        <taxon>Autobranchia</taxon>
        <taxon>Heteroconchia</taxon>
        <taxon>Euheterodonta</taxon>
        <taxon>Imparidentia</taxon>
        <taxon>Neoheterodontei</taxon>
        <taxon>Myida</taxon>
        <taxon>Dreissenoidea</taxon>
        <taxon>Dreissenidae</taxon>
        <taxon>Dreissena</taxon>
    </lineage>
</organism>
<protein>
    <submittedName>
        <fullName evidence="1">Uncharacterized protein</fullName>
    </submittedName>
</protein>
<name>A0A9D4FUI9_DREPO</name>
<dbReference type="Proteomes" id="UP000828390">
    <property type="component" value="Unassembled WGS sequence"/>
</dbReference>
<dbReference type="AlphaFoldDB" id="A0A9D4FUI9"/>
<reference evidence="1" key="1">
    <citation type="journal article" date="2019" name="bioRxiv">
        <title>The Genome of the Zebra Mussel, Dreissena polymorpha: A Resource for Invasive Species Research.</title>
        <authorList>
            <person name="McCartney M.A."/>
            <person name="Auch B."/>
            <person name="Kono T."/>
            <person name="Mallez S."/>
            <person name="Zhang Y."/>
            <person name="Obille A."/>
            <person name="Becker A."/>
            <person name="Abrahante J.E."/>
            <person name="Garbe J."/>
            <person name="Badalamenti J.P."/>
            <person name="Herman A."/>
            <person name="Mangelson H."/>
            <person name="Liachko I."/>
            <person name="Sullivan S."/>
            <person name="Sone E.D."/>
            <person name="Koren S."/>
            <person name="Silverstein K.A.T."/>
            <person name="Beckman K.B."/>
            <person name="Gohl D.M."/>
        </authorList>
    </citation>
    <scope>NUCLEOTIDE SEQUENCE</scope>
    <source>
        <strain evidence="1">Duluth1</strain>
        <tissue evidence="1">Whole animal</tissue>
    </source>
</reference>
<reference evidence="1" key="2">
    <citation type="submission" date="2020-11" db="EMBL/GenBank/DDBJ databases">
        <authorList>
            <person name="McCartney M.A."/>
            <person name="Auch B."/>
            <person name="Kono T."/>
            <person name="Mallez S."/>
            <person name="Becker A."/>
            <person name="Gohl D.M."/>
            <person name="Silverstein K.A.T."/>
            <person name="Koren S."/>
            <person name="Bechman K.B."/>
            <person name="Herman A."/>
            <person name="Abrahante J.E."/>
            <person name="Garbe J."/>
        </authorList>
    </citation>
    <scope>NUCLEOTIDE SEQUENCE</scope>
    <source>
        <strain evidence="1">Duluth1</strain>
        <tissue evidence="1">Whole animal</tissue>
    </source>
</reference>
<keyword evidence="2" id="KW-1185">Reference proteome</keyword>
<evidence type="ECO:0000313" key="1">
    <source>
        <dbReference type="EMBL" id="KAH3803291.1"/>
    </source>
</evidence>
<evidence type="ECO:0000313" key="2">
    <source>
        <dbReference type="Proteomes" id="UP000828390"/>
    </source>
</evidence>
<sequence length="59" mass="6434">MSSVENDVLDLSDVNGDSEFSGFESGDIVDAPYVASMVEVSTVLLKRNVEKVPLREKES</sequence>
<accession>A0A9D4FUI9</accession>